<dbReference type="PANTHER" id="PTHR11733:SF241">
    <property type="entry name" value="GH26575P-RELATED"/>
    <property type="match status" value="1"/>
</dbReference>
<dbReference type="InterPro" id="IPR024079">
    <property type="entry name" value="MetalloPept_cat_dom_sf"/>
</dbReference>
<dbReference type="InterPro" id="IPR000718">
    <property type="entry name" value="Peptidase_M13"/>
</dbReference>
<dbReference type="GO" id="GO:0016485">
    <property type="term" value="P:protein processing"/>
    <property type="evidence" value="ECO:0007669"/>
    <property type="project" value="TreeGrafter"/>
</dbReference>
<name>A0A9D4PNW1_RHISA</name>
<comment type="similarity">
    <text evidence="1">Belongs to the peptidase M13 family.</text>
</comment>
<evidence type="ECO:0000313" key="6">
    <source>
        <dbReference type="Proteomes" id="UP000821837"/>
    </source>
</evidence>
<feature type="compositionally biased region" description="Polar residues" evidence="2">
    <location>
        <begin position="13"/>
        <end position="37"/>
    </location>
</feature>
<dbReference type="GO" id="GO:0004222">
    <property type="term" value="F:metalloendopeptidase activity"/>
    <property type="evidence" value="ECO:0007669"/>
    <property type="project" value="InterPro"/>
</dbReference>
<accession>A0A9D4PNW1</accession>
<dbReference type="GO" id="GO:0005886">
    <property type="term" value="C:plasma membrane"/>
    <property type="evidence" value="ECO:0007669"/>
    <property type="project" value="TreeGrafter"/>
</dbReference>
<dbReference type="Gene3D" id="1.10.1380.10">
    <property type="entry name" value="Neutral endopeptidase , domain2"/>
    <property type="match status" value="1"/>
</dbReference>
<dbReference type="OMA" id="ISAYYVW"/>
<keyword evidence="3" id="KW-0472">Membrane</keyword>
<keyword evidence="3" id="KW-0812">Transmembrane</keyword>
<dbReference type="PROSITE" id="PS51885">
    <property type="entry name" value="NEPRILYSIN"/>
    <property type="match status" value="1"/>
</dbReference>
<feature type="region of interest" description="Disordered" evidence="2">
    <location>
        <begin position="721"/>
        <end position="742"/>
    </location>
</feature>
<evidence type="ECO:0000256" key="1">
    <source>
        <dbReference type="ARBA" id="ARBA00007357"/>
    </source>
</evidence>
<protein>
    <recommendedName>
        <fullName evidence="4">Peptidase M13 N-terminal domain-containing protein</fullName>
    </recommendedName>
</protein>
<dbReference type="SUPFAM" id="SSF55486">
    <property type="entry name" value="Metalloproteases ('zincins'), catalytic domain"/>
    <property type="match status" value="2"/>
</dbReference>
<evidence type="ECO:0000256" key="3">
    <source>
        <dbReference type="SAM" id="Phobius"/>
    </source>
</evidence>
<dbReference type="AlphaFoldDB" id="A0A9D4PNW1"/>
<feature type="region of interest" description="Disordered" evidence="2">
    <location>
        <begin position="256"/>
        <end position="282"/>
    </location>
</feature>
<dbReference type="OrthoDB" id="6503161at2759"/>
<dbReference type="InterPro" id="IPR042089">
    <property type="entry name" value="Peptidase_M13_dom_2"/>
</dbReference>
<proteinExistence type="inferred from homology"/>
<dbReference type="Pfam" id="PF05649">
    <property type="entry name" value="Peptidase_M13_N"/>
    <property type="match status" value="1"/>
</dbReference>
<feature type="region of interest" description="Disordered" evidence="2">
    <location>
        <begin position="1"/>
        <end position="186"/>
    </location>
</feature>
<dbReference type="EMBL" id="JABSTV010001252">
    <property type="protein sequence ID" value="KAH7946917.1"/>
    <property type="molecule type" value="Genomic_DNA"/>
</dbReference>
<feature type="compositionally biased region" description="Low complexity" evidence="2">
    <location>
        <begin position="45"/>
        <end position="64"/>
    </location>
</feature>
<feature type="compositionally biased region" description="Basic and acidic residues" evidence="2">
    <location>
        <begin position="79"/>
        <end position="95"/>
    </location>
</feature>
<organism evidence="5 6">
    <name type="scientific">Rhipicephalus sanguineus</name>
    <name type="common">Brown dog tick</name>
    <name type="synonym">Ixodes sanguineus</name>
    <dbReference type="NCBI Taxonomy" id="34632"/>
    <lineage>
        <taxon>Eukaryota</taxon>
        <taxon>Metazoa</taxon>
        <taxon>Ecdysozoa</taxon>
        <taxon>Arthropoda</taxon>
        <taxon>Chelicerata</taxon>
        <taxon>Arachnida</taxon>
        <taxon>Acari</taxon>
        <taxon>Parasitiformes</taxon>
        <taxon>Ixodida</taxon>
        <taxon>Ixodoidea</taxon>
        <taxon>Ixodidae</taxon>
        <taxon>Rhipicephalinae</taxon>
        <taxon>Rhipicephalus</taxon>
        <taxon>Rhipicephalus</taxon>
    </lineage>
</organism>
<feature type="compositionally biased region" description="Low complexity" evidence="2">
    <location>
        <begin position="156"/>
        <end position="170"/>
    </location>
</feature>
<evidence type="ECO:0000313" key="5">
    <source>
        <dbReference type="EMBL" id="KAH7946917.1"/>
    </source>
</evidence>
<feature type="domain" description="Peptidase M13 N-terminal" evidence="4">
    <location>
        <begin position="335"/>
        <end position="677"/>
    </location>
</feature>
<dbReference type="PANTHER" id="PTHR11733">
    <property type="entry name" value="ZINC METALLOPROTEASE FAMILY M13 NEPRILYSIN-RELATED"/>
    <property type="match status" value="1"/>
</dbReference>
<dbReference type="InterPro" id="IPR008753">
    <property type="entry name" value="Peptidase_M13_N"/>
</dbReference>
<evidence type="ECO:0000256" key="2">
    <source>
        <dbReference type="SAM" id="MobiDB-lite"/>
    </source>
</evidence>
<feature type="compositionally biased region" description="Pro residues" evidence="2">
    <location>
        <begin position="134"/>
        <end position="155"/>
    </location>
</feature>
<feature type="transmembrane region" description="Helical" evidence="3">
    <location>
        <begin position="193"/>
        <end position="215"/>
    </location>
</feature>
<reference evidence="5" key="2">
    <citation type="submission" date="2021-09" db="EMBL/GenBank/DDBJ databases">
        <authorList>
            <person name="Jia N."/>
            <person name="Wang J."/>
            <person name="Shi W."/>
            <person name="Du L."/>
            <person name="Sun Y."/>
            <person name="Zhan W."/>
            <person name="Jiang J."/>
            <person name="Wang Q."/>
            <person name="Zhang B."/>
            <person name="Ji P."/>
            <person name="Sakyi L.B."/>
            <person name="Cui X."/>
            <person name="Yuan T."/>
            <person name="Jiang B."/>
            <person name="Yang W."/>
            <person name="Lam T.T.-Y."/>
            <person name="Chang Q."/>
            <person name="Ding S."/>
            <person name="Wang X."/>
            <person name="Zhu J."/>
            <person name="Ruan X."/>
            <person name="Zhao L."/>
            <person name="Wei J."/>
            <person name="Que T."/>
            <person name="Du C."/>
            <person name="Cheng J."/>
            <person name="Dai P."/>
            <person name="Han X."/>
            <person name="Huang E."/>
            <person name="Gao Y."/>
            <person name="Liu J."/>
            <person name="Shao H."/>
            <person name="Ye R."/>
            <person name="Li L."/>
            <person name="Wei W."/>
            <person name="Wang X."/>
            <person name="Wang C."/>
            <person name="Huo Q."/>
            <person name="Li W."/>
            <person name="Guo W."/>
            <person name="Chen H."/>
            <person name="Chen S."/>
            <person name="Zhou L."/>
            <person name="Zhou L."/>
            <person name="Ni X."/>
            <person name="Tian J."/>
            <person name="Zhou Y."/>
            <person name="Sheng Y."/>
            <person name="Liu T."/>
            <person name="Pan Y."/>
            <person name="Xia L."/>
            <person name="Li J."/>
            <person name="Zhao F."/>
            <person name="Cao W."/>
        </authorList>
    </citation>
    <scope>NUCLEOTIDE SEQUENCE</scope>
    <source>
        <strain evidence="5">Rsan-2018</strain>
        <tissue evidence="5">Larvae</tissue>
    </source>
</reference>
<sequence length="939" mass="103054">MPSAEPRHASGRTARSSFAGRSTSLGKSQQTSSSQRSPKGHAHRSLPLPGEPSSSSPASVKQPPCQRQCCVPSTSRCQRPREEPPQFNRWPDEATRSAATASGGGMFSDSSLVRNRAGPKLAVTSRRRQSEPSPSRPPPQPPPPATHPYPQPRQQPPAHQQPPQQVQAPRQAPPPPPPAQTIQPLSQSRSGTIFAFTVAAFVLLCSGAISAYYVWYSHGEFARQRTTELNRFGVAVQGPRTETPVEVQPPILAVPSALDGEQPPAPQQQPETTTATSTKREMYFGTPLGRRRALKLRPEDDTTSELASRRRRCLTRFCQERTDAVLSALNWTIDPCTDFEAFTCSRWQAPAPAEALLAEQLERELYLSLSSKLKPEVWRVEGLLEECLRSPLPQASRLQLRSLLRDMGLYGWPFRADAQSRGDVWKAAALLFRHLSLTPLLGIAVAPHPRNASQPLVALDEPDMLPDAAHALDAAFKHYTPGRYVELAERVSDFSSRLSQIVTGRRAARLSTLRIHASFAPFLALALGDLVKLQERTPLLLRCERFVRALKALLHATRNRDLLNYLGYRALVYVSPLLTEEARPLAAARMLQITGRRRYGWPRWRRCVRLAERAAPELMAYALARAVQLDRIAGLRFARDLAAAVNESLGAFTWLAEADRRNARTLLGALDVQVFYPAWIGNTTLREAYDSLFPEVTRGNVLQTYRDFMRKLTERRLAAQLGAGGGTDGSSEKSGGKGGATALMDGPLSAPWPWSALDVRAGLDADALRVFVPPAIVNGSTHGGDAWLAAQLPAQGPRLAQALLEALHERAHPAARYHWSLNTSVQAAQLERCLQPAGGLVVRLSLEPSQALFTRYVSTVRAQGIQDAAFLSPGNVTSERLFYVLFAMGGCGDTGDAKGRVNAALRETPQFAAAWDCRVRSPMAPRQQCLPPRETTPSS</sequence>
<dbReference type="VEuPathDB" id="VectorBase:RSAN_031436"/>
<dbReference type="Gene3D" id="3.40.390.10">
    <property type="entry name" value="Collagenase (Catalytic Domain)"/>
    <property type="match status" value="2"/>
</dbReference>
<keyword evidence="3" id="KW-1133">Transmembrane helix</keyword>
<gene>
    <name evidence="5" type="ORF">HPB52_005910</name>
</gene>
<reference evidence="5" key="1">
    <citation type="journal article" date="2020" name="Cell">
        <title>Large-Scale Comparative Analyses of Tick Genomes Elucidate Their Genetic Diversity and Vector Capacities.</title>
        <authorList>
            <consortium name="Tick Genome and Microbiome Consortium (TIGMIC)"/>
            <person name="Jia N."/>
            <person name="Wang J."/>
            <person name="Shi W."/>
            <person name="Du L."/>
            <person name="Sun Y."/>
            <person name="Zhan W."/>
            <person name="Jiang J.F."/>
            <person name="Wang Q."/>
            <person name="Zhang B."/>
            <person name="Ji P."/>
            <person name="Bell-Sakyi L."/>
            <person name="Cui X.M."/>
            <person name="Yuan T.T."/>
            <person name="Jiang B.G."/>
            <person name="Yang W.F."/>
            <person name="Lam T.T."/>
            <person name="Chang Q.C."/>
            <person name="Ding S.J."/>
            <person name="Wang X.J."/>
            <person name="Zhu J.G."/>
            <person name="Ruan X.D."/>
            <person name="Zhao L."/>
            <person name="Wei J.T."/>
            <person name="Ye R.Z."/>
            <person name="Que T.C."/>
            <person name="Du C.H."/>
            <person name="Zhou Y.H."/>
            <person name="Cheng J.X."/>
            <person name="Dai P.F."/>
            <person name="Guo W.B."/>
            <person name="Han X.H."/>
            <person name="Huang E.J."/>
            <person name="Li L.F."/>
            <person name="Wei W."/>
            <person name="Gao Y.C."/>
            <person name="Liu J.Z."/>
            <person name="Shao H.Z."/>
            <person name="Wang X."/>
            <person name="Wang C.C."/>
            <person name="Yang T.C."/>
            <person name="Huo Q.B."/>
            <person name="Li W."/>
            <person name="Chen H.Y."/>
            <person name="Chen S.E."/>
            <person name="Zhou L.G."/>
            <person name="Ni X.B."/>
            <person name="Tian J.H."/>
            <person name="Sheng Y."/>
            <person name="Liu T."/>
            <person name="Pan Y.S."/>
            <person name="Xia L.Y."/>
            <person name="Li J."/>
            <person name="Zhao F."/>
            <person name="Cao W.C."/>
        </authorList>
    </citation>
    <scope>NUCLEOTIDE SEQUENCE</scope>
    <source>
        <strain evidence="5">Rsan-2018</strain>
    </source>
</reference>
<evidence type="ECO:0000259" key="4">
    <source>
        <dbReference type="Pfam" id="PF05649"/>
    </source>
</evidence>
<comment type="caution">
    <text evidence="5">The sequence shown here is derived from an EMBL/GenBank/DDBJ whole genome shotgun (WGS) entry which is preliminary data.</text>
</comment>
<keyword evidence="6" id="KW-1185">Reference proteome</keyword>
<dbReference type="Proteomes" id="UP000821837">
    <property type="component" value="Chromosome 6"/>
</dbReference>